<name>A0A8S9UGW6_PHYIN</name>
<comment type="caution">
    <text evidence="2">The sequence shown here is derived from an EMBL/GenBank/DDBJ whole genome shotgun (WGS) entry which is preliminary data.</text>
</comment>
<proteinExistence type="predicted"/>
<dbReference type="Proteomes" id="UP000704712">
    <property type="component" value="Unassembled WGS sequence"/>
</dbReference>
<feature type="region of interest" description="Disordered" evidence="1">
    <location>
        <begin position="177"/>
        <end position="197"/>
    </location>
</feature>
<gene>
    <name evidence="2" type="ORF">GN958_ATG10577</name>
</gene>
<accession>A0A8S9UGW6</accession>
<feature type="compositionally biased region" description="Acidic residues" evidence="1">
    <location>
        <begin position="61"/>
        <end position="71"/>
    </location>
</feature>
<evidence type="ECO:0000313" key="3">
    <source>
        <dbReference type="Proteomes" id="UP000704712"/>
    </source>
</evidence>
<feature type="compositionally biased region" description="Basic and acidic residues" evidence="1">
    <location>
        <begin position="42"/>
        <end position="55"/>
    </location>
</feature>
<dbReference type="AlphaFoldDB" id="A0A8S9UGW6"/>
<reference evidence="2" key="1">
    <citation type="submission" date="2020-03" db="EMBL/GenBank/DDBJ databases">
        <title>Hybrid Assembly of Korean Phytophthora infestans isolates.</title>
        <authorList>
            <person name="Prokchorchik M."/>
            <person name="Lee Y."/>
            <person name="Seo J."/>
            <person name="Cho J.-H."/>
            <person name="Park Y.-E."/>
            <person name="Jang D.-C."/>
            <person name="Im J.-S."/>
            <person name="Choi J.-G."/>
            <person name="Park H.-J."/>
            <person name="Lee G.-B."/>
            <person name="Lee Y.-G."/>
            <person name="Hong S.-Y."/>
            <person name="Cho K."/>
            <person name="Sohn K.H."/>
        </authorList>
    </citation>
    <scope>NUCLEOTIDE SEQUENCE</scope>
    <source>
        <strain evidence="2">KR_2_A2</strain>
    </source>
</reference>
<evidence type="ECO:0000256" key="1">
    <source>
        <dbReference type="SAM" id="MobiDB-lite"/>
    </source>
</evidence>
<sequence>MESVATSDGLDVAQEALWDNIVKSSVLPKYDQPSSNTPRSTLGERDERLREDILKKNSLPDYDDAFEDTQEGENTTIVEHCADGGYDEDDSQVDEDSQVDVDNDNRTADVSQMEEGDSLSDNDAESVTEFDEHDGHEFDTDDGLDVSHVSDLAPVNDSEESECNGYDCLFDPSDEIEAAHEGMSDEMDDPPGPGGGVLAFPQQLLVGKHDDQDCAKL</sequence>
<feature type="compositionally biased region" description="Acidic residues" evidence="1">
    <location>
        <begin position="85"/>
        <end position="102"/>
    </location>
</feature>
<dbReference type="EMBL" id="JAACNO010001482">
    <property type="protein sequence ID" value="KAF4140225.1"/>
    <property type="molecule type" value="Genomic_DNA"/>
</dbReference>
<evidence type="ECO:0000313" key="2">
    <source>
        <dbReference type="EMBL" id="KAF4140225.1"/>
    </source>
</evidence>
<protein>
    <submittedName>
        <fullName evidence="2">Uncharacterized protein</fullName>
    </submittedName>
</protein>
<feature type="compositionally biased region" description="Acidic residues" evidence="1">
    <location>
        <begin position="112"/>
        <end position="132"/>
    </location>
</feature>
<organism evidence="2 3">
    <name type="scientific">Phytophthora infestans</name>
    <name type="common">Potato late blight agent</name>
    <name type="synonym">Botrytis infestans</name>
    <dbReference type="NCBI Taxonomy" id="4787"/>
    <lineage>
        <taxon>Eukaryota</taxon>
        <taxon>Sar</taxon>
        <taxon>Stramenopiles</taxon>
        <taxon>Oomycota</taxon>
        <taxon>Peronosporomycetes</taxon>
        <taxon>Peronosporales</taxon>
        <taxon>Peronosporaceae</taxon>
        <taxon>Phytophthora</taxon>
    </lineage>
</organism>
<feature type="region of interest" description="Disordered" evidence="1">
    <location>
        <begin position="24"/>
        <end position="149"/>
    </location>
</feature>